<evidence type="ECO:0000256" key="1">
    <source>
        <dbReference type="SAM" id="Phobius"/>
    </source>
</evidence>
<dbReference type="PANTHER" id="PTHR38034:SF1">
    <property type="entry name" value="INNER MEMBRANE PROTEIN YPJD"/>
    <property type="match status" value="1"/>
</dbReference>
<dbReference type="AlphaFoldDB" id="B9XN61"/>
<feature type="transmembrane region" description="Helical" evidence="1">
    <location>
        <begin position="163"/>
        <end position="186"/>
    </location>
</feature>
<protein>
    <submittedName>
        <fullName evidence="3">Cytochrome c assembly protein</fullName>
    </submittedName>
</protein>
<dbReference type="PANTHER" id="PTHR38034">
    <property type="entry name" value="INNER MEMBRANE PROTEIN YPJD"/>
    <property type="match status" value="1"/>
</dbReference>
<dbReference type="InterPro" id="IPR052372">
    <property type="entry name" value="YpjD/HemX"/>
</dbReference>
<dbReference type="EMBL" id="ABOX02000038">
    <property type="protein sequence ID" value="EEF58723.1"/>
    <property type="molecule type" value="Genomic_DNA"/>
</dbReference>
<gene>
    <name evidence="3" type="ORF">Cflav_PD1819</name>
</gene>
<keyword evidence="1" id="KW-0472">Membrane</keyword>
<evidence type="ECO:0000313" key="4">
    <source>
        <dbReference type="Proteomes" id="UP000003688"/>
    </source>
</evidence>
<evidence type="ECO:0000313" key="3">
    <source>
        <dbReference type="EMBL" id="EEF58723.1"/>
    </source>
</evidence>
<reference evidence="3 4" key="1">
    <citation type="journal article" date="2011" name="J. Bacteriol.">
        <title>Genome sequence of 'Pedosphaera parvula' Ellin514, an aerobic Verrucomicrobial isolate from pasture soil.</title>
        <authorList>
            <person name="Kant R."/>
            <person name="van Passel M.W."/>
            <person name="Sangwan P."/>
            <person name="Palva A."/>
            <person name="Lucas S."/>
            <person name="Copeland A."/>
            <person name="Lapidus A."/>
            <person name="Glavina Del Rio T."/>
            <person name="Dalin E."/>
            <person name="Tice H."/>
            <person name="Bruce D."/>
            <person name="Goodwin L."/>
            <person name="Pitluck S."/>
            <person name="Chertkov O."/>
            <person name="Larimer F.W."/>
            <person name="Land M.L."/>
            <person name="Hauser L."/>
            <person name="Brettin T.S."/>
            <person name="Detter J.C."/>
            <person name="Han S."/>
            <person name="de Vos W.M."/>
            <person name="Janssen P.H."/>
            <person name="Smidt H."/>
        </authorList>
    </citation>
    <scope>NUCLEOTIDE SEQUENCE [LARGE SCALE GENOMIC DNA]</scope>
    <source>
        <strain evidence="3 4">Ellin514</strain>
    </source>
</reference>
<dbReference type="Pfam" id="PF01578">
    <property type="entry name" value="Cytochrom_C_asm"/>
    <property type="match status" value="1"/>
</dbReference>
<dbReference type="STRING" id="320771.Cflav_PD1819"/>
<keyword evidence="4" id="KW-1185">Reference proteome</keyword>
<sequence precursor="true">MMYSVFLWRKGFREDNRVNYFLLLAAFAFHTTAMAKRGFSFQRCPVGNLYEATIFIAWTIVATYLLVGTWSRLRFLGAFASPILFGLGVFALMPPLDPLHGDKPLFINGWISLHAALILLSFGAFGLGSVAALMYLTQEHDLKFHKLRAILSLIPPIQRLERVAGGLVMSGFCLLTAGLSIYPFLVHENHGVDLRSDPVILLWSIFIWVVYFSLLVMRWRGQGGRRFAWGALGSFVFIMLTFWGVMLLSSSHHS</sequence>
<dbReference type="InterPro" id="IPR002541">
    <property type="entry name" value="Cyt_c_assembly"/>
</dbReference>
<feature type="transmembrane region" description="Helical" evidence="1">
    <location>
        <begin position="229"/>
        <end position="248"/>
    </location>
</feature>
<dbReference type="GO" id="GO:0017004">
    <property type="term" value="P:cytochrome complex assembly"/>
    <property type="evidence" value="ECO:0007669"/>
    <property type="project" value="InterPro"/>
</dbReference>
<feature type="transmembrane region" description="Helical" evidence="1">
    <location>
        <begin position="113"/>
        <end position="136"/>
    </location>
</feature>
<comment type="caution">
    <text evidence="3">The sequence shown here is derived from an EMBL/GenBank/DDBJ whole genome shotgun (WGS) entry which is preliminary data.</text>
</comment>
<dbReference type="GO" id="GO:0005886">
    <property type="term" value="C:plasma membrane"/>
    <property type="evidence" value="ECO:0007669"/>
    <property type="project" value="TreeGrafter"/>
</dbReference>
<keyword evidence="1" id="KW-1133">Transmembrane helix</keyword>
<keyword evidence="1" id="KW-0812">Transmembrane</keyword>
<name>B9XN61_PEDPL</name>
<proteinExistence type="predicted"/>
<feature type="transmembrane region" description="Helical" evidence="1">
    <location>
        <begin position="50"/>
        <end position="68"/>
    </location>
</feature>
<dbReference type="Proteomes" id="UP000003688">
    <property type="component" value="Unassembled WGS sequence"/>
</dbReference>
<dbReference type="OrthoDB" id="199532at2"/>
<accession>B9XN61</accession>
<dbReference type="GO" id="GO:0020037">
    <property type="term" value="F:heme binding"/>
    <property type="evidence" value="ECO:0007669"/>
    <property type="project" value="InterPro"/>
</dbReference>
<evidence type="ECO:0000259" key="2">
    <source>
        <dbReference type="Pfam" id="PF01578"/>
    </source>
</evidence>
<feature type="transmembrane region" description="Helical" evidence="1">
    <location>
        <begin position="75"/>
        <end position="93"/>
    </location>
</feature>
<feature type="domain" description="Cytochrome c assembly protein" evidence="2">
    <location>
        <begin position="47"/>
        <end position="250"/>
    </location>
</feature>
<organism evidence="3 4">
    <name type="scientific">Pedosphaera parvula (strain Ellin514)</name>
    <dbReference type="NCBI Taxonomy" id="320771"/>
    <lineage>
        <taxon>Bacteria</taxon>
        <taxon>Pseudomonadati</taxon>
        <taxon>Verrucomicrobiota</taxon>
        <taxon>Pedosphaerae</taxon>
        <taxon>Pedosphaerales</taxon>
        <taxon>Pedosphaeraceae</taxon>
        <taxon>Pedosphaera</taxon>
    </lineage>
</organism>
<feature type="transmembrane region" description="Helical" evidence="1">
    <location>
        <begin position="198"/>
        <end position="217"/>
    </location>
</feature>